<dbReference type="EMBL" id="LLZS01000003">
    <property type="protein sequence ID" value="KUR72572.1"/>
    <property type="molecule type" value="Genomic_DNA"/>
</dbReference>
<dbReference type="RefSeq" id="WP_067906869.1">
    <property type="nucleotide sequence ID" value="NZ_KQ954244.1"/>
</dbReference>
<feature type="transmembrane region" description="Helical" evidence="1">
    <location>
        <begin position="49"/>
        <end position="69"/>
    </location>
</feature>
<keyword evidence="3" id="KW-1185">Reference proteome</keyword>
<dbReference type="STRING" id="1117702.AQZ52_04830"/>
<evidence type="ECO:0000313" key="2">
    <source>
        <dbReference type="EMBL" id="KUR72572.1"/>
    </source>
</evidence>
<proteinExistence type="predicted"/>
<comment type="caution">
    <text evidence="2">The sequence shown here is derived from an EMBL/GenBank/DDBJ whole genome shotgun (WGS) entry which is preliminary data.</text>
</comment>
<keyword evidence="1" id="KW-0472">Membrane</keyword>
<evidence type="ECO:0000256" key="1">
    <source>
        <dbReference type="SAM" id="Phobius"/>
    </source>
</evidence>
<gene>
    <name evidence="2" type="ORF">AQZ52_04830</name>
</gene>
<keyword evidence="1" id="KW-1133">Transmembrane helix</keyword>
<dbReference type="OrthoDB" id="5875348at2"/>
<evidence type="ECO:0008006" key="4">
    <source>
        <dbReference type="Google" id="ProtNLM"/>
    </source>
</evidence>
<dbReference type="AlphaFoldDB" id="A0A124JVS2"/>
<accession>A0A124JVS2</accession>
<evidence type="ECO:0000313" key="3">
    <source>
        <dbReference type="Proteomes" id="UP000058012"/>
    </source>
</evidence>
<feature type="transmembrane region" description="Helical" evidence="1">
    <location>
        <begin position="76"/>
        <end position="97"/>
    </location>
</feature>
<reference evidence="2 3" key="1">
    <citation type="submission" date="2015-10" db="EMBL/GenBank/DDBJ databases">
        <title>Draft genome sequence of Novosphingobium fuchskuhlense DSM 25065 isolated from a surface water sample of the southwest basin of Lake Grosse Fuchskuhle.</title>
        <authorList>
            <person name="Ruckert C."/>
            <person name="Winkler A."/>
            <person name="Glaeser J."/>
            <person name="Grossart H.-P."/>
            <person name="Kalinowski J."/>
            <person name="Glaeser S."/>
        </authorList>
    </citation>
    <scope>NUCLEOTIDE SEQUENCE [LARGE SCALE GENOMIC DNA]</scope>
    <source>
        <strain evidence="2 3">FNE08-7</strain>
    </source>
</reference>
<name>A0A124JVS2_9SPHN</name>
<protein>
    <recommendedName>
        <fullName evidence="4">DUF4345 domain-containing protein</fullName>
    </recommendedName>
</protein>
<keyword evidence="1" id="KW-0812">Transmembrane</keyword>
<organism evidence="2 3">
    <name type="scientific">Novosphingobium fuchskuhlense</name>
    <dbReference type="NCBI Taxonomy" id="1117702"/>
    <lineage>
        <taxon>Bacteria</taxon>
        <taxon>Pseudomonadati</taxon>
        <taxon>Pseudomonadota</taxon>
        <taxon>Alphaproteobacteria</taxon>
        <taxon>Sphingomonadales</taxon>
        <taxon>Sphingomonadaceae</taxon>
        <taxon>Novosphingobium</taxon>
    </lineage>
</organism>
<dbReference type="Proteomes" id="UP000058012">
    <property type="component" value="Unassembled WGS sequence"/>
</dbReference>
<sequence>MRLILTALIFLVGMFDLSMAGSFLLTPQSTASGAVFGVAPIGTAGLSTIRGDMTSFFGVGAVCMMWGAWRRNADLLLVPALLFGTTLFGRAVNLAVVGAYPGWPMPMAVEAGHVVLALAAWRLLPHHKIAEIAG</sequence>